<reference evidence="3" key="1">
    <citation type="submission" date="2017-09" db="EMBL/GenBank/DDBJ databases">
        <title>Depth-based differentiation of microbial function through sediment-hosted aquifers and enrichment of novel symbionts in the deep terrestrial subsurface.</title>
        <authorList>
            <person name="Probst A.J."/>
            <person name="Ladd B."/>
            <person name="Jarett J.K."/>
            <person name="Geller-Mcgrath D.E."/>
            <person name="Sieber C.M.K."/>
            <person name="Emerson J.B."/>
            <person name="Anantharaman K."/>
            <person name="Thomas B.C."/>
            <person name="Malmstrom R."/>
            <person name="Stieglmeier M."/>
            <person name="Klingl A."/>
            <person name="Woyke T."/>
            <person name="Ryan C.M."/>
            <person name="Banfield J.F."/>
        </authorList>
    </citation>
    <scope>NUCLEOTIDE SEQUENCE [LARGE SCALE GENOMIC DNA]</scope>
</reference>
<dbReference type="EMBL" id="PEYT01000028">
    <property type="protein sequence ID" value="PIS22842.1"/>
    <property type="molecule type" value="Genomic_DNA"/>
</dbReference>
<dbReference type="AlphaFoldDB" id="A0A2H0XD73"/>
<sequence length="230" mass="26232">MSFKPLISIIIPARNEENYIGKCLESIFSQDFDKGYFEVIVVNNGSSDCTSNIASQFPVVLTRESRVGCIYALVKGLSLSRGEIIVFTDADCYYPKNWIRKIKTTFKSSPKVMAVGGPSYFHDGGVILDGLSFLLQIFSRRMRGANFAIRKNFLMEIGGLNTDINFGWDTDLFTRIQKYGCYKIDRSNSIYTSARRYKRMFLKIIILQLVNNLFLKAFSRGVIFHFPKLA</sequence>
<evidence type="ECO:0000313" key="3">
    <source>
        <dbReference type="Proteomes" id="UP000230340"/>
    </source>
</evidence>
<dbReference type="InterPro" id="IPR029044">
    <property type="entry name" value="Nucleotide-diphossugar_trans"/>
</dbReference>
<dbReference type="InterPro" id="IPR050834">
    <property type="entry name" value="Glycosyltransf_2"/>
</dbReference>
<dbReference type="Pfam" id="PF00535">
    <property type="entry name" value="Glycos_transf_2"/>
    <property type="match status" value="1"/>
</dbReference>
<protein>
    <recommendedName>
        <fullName evidence="1">Glycosyltransferase 2-like domain-containing protein</fullName>
    </recommendedName>
</protein>
<name>A0A2H0XD73_UNCKA</name>
<organism evidence="2 3">
    <name type="scientific">candidate division WWE3 bacterium CG08_land_8_20_14_0_20_40_13</name>
    <dbReference type="NCBI Taxonomy" id="1975084"/>
    <lineage>
        <taxon>Bacteria</taxon>
        <taxon>Katanobacteria</taxon>
    </lineage>
</organism>
<dbReference type="PANTHER" id="PTHR43685:SF11">
    <property type="entry name" value="GLYCOSYLTRANSFERASE TAGX-RELATED"/>
    <property type="match status" value="1"/>
</dbReference>
<comment type="caution">
    <text evidence="2">The sequence shown here is derived from an EMBL/GenBank/DDBJ whole genome shotgun (WGS) entry which is preliminary data.</text>
</comment>
<dbReference type="Proteomes" id="UP000230340">
    <property type="component" value="Unassembled WGS sequence"/>
</dbReference>
<proteinExistence type="predicted"/>
<dbReference type="CDD" id="cd00761">
    <property type="entry name" value="Glyco_tranf_GTA_type"/>
    <property type="match status" value="1"/>
</dbReference>
<dbReference type="Gene3D" id="3.90.550.10">
    <property type="entry name" value="Spore Coat Polysaccharide Biosynthesis Protein SpsA, Chain A"/>
    <property type="match status" value="1"/>
</dbReference>
<dbReference type="InterPro" id="IPR001173">
    <property type="entry name" value="Glyco_trans_2-like"/>
</dbReference>
<dbReference type="PANTHER" id="PTHR43685">
    <property type="entry name" value="GLYCOSYLTRANSFERASE"/>
    <property type="match status" value="1"/>
</dbReference>
<evidence type="ECO:0000313" key="2">
    <source>
        <dbReference type="EMBL" id="PIS22842.1"/>
    </source>
</evidence>
<feature type="domain" description="Glycosyltransferase 2-like" evidence="1">
    <location>
        <begin position="8"/>
        <end position="124"/>
    </location>
</feature>
<dbReference type="SUPFAM" id="SSF53448">
    <property type="entry name" value="Nucleotide-diphospho-sugar transferases"/>
    <property type="match status" value="1"/>
</dbReference>
<evidence type="ECO:0000259" key="1">
    <source>
        <dbReference type="Pfam" id="PF00535"/>
    </source>
</evidence>
<gene>
    <name evidence="2" type="ORF">COT49_03280</name>
</gene>
<accession>A0A2H0XD73</accession>